<dbReference type="PANTHER" id="PTHR45528:SF1">
    <property type="entry name" value="SENSOR HISTIDINE KINASE CPXA"/>
    <property type="match status" value="1"/>
</dbReference>
<feature type="transmembrane region" description="Helical" evidence="14">
    <location>
        <begin position="135"/>
        <end position="153"/>
    </location>
</feature>
<evidence type="ECO:0000256" key="1">
    <source>
        <dbReference type="ARBA" id="ARBA00000085"/>
    </source>
</evidence>
<comment type="subcellular location">
    <subcellularLocation>
        <location evidence="2">Cell membrane</location>
        <topology evidence="2">Multi-pass membrane protein</topology>
    </subcellularLocation>
</comment>
<dbReference type="EMBL" id="FQXN01000002">
    <property type="protein sequence ID" value="SHH29105.1"/>
    <property type="molecule type" value="Genomic_DNA"/>
</dbReference>
<dbReference type="InterPro" id="IPR036097">
    <property type="entry name" value="HisK_dim/P_sf"/>
</dbReference>
<dbReference type="InterPro" id="IPR050398">
    <property type="entry name" value="HssS/ArlS-like"/>
</dbReference>
<evidence type="ECO:0000256" key="6">
    <source>
        <dbReference type="ARBA" id="ARBA00022679"/>
    </source>
</evidence>
<keyword evidence="5" id="KW-0597">Phosphoprotein</keyword>
<keyword evidence="9 17" id="KW-0418">Kinase</keyword>
<keyword evidence="18" id="KW-1185">Reference proteome</keyword>
<gene>
    <name evidence="17" type="ORF">SAMN02745199_0590</name>
</gene>
<dbReference type="PANTHER" id="PTHR45528">
    <property type="entry name" value="SENSOR HISTIDINE KINASE CPXA"/>
    <property type="match status" value="1"/>
</dbReference>
<reference evidence="18" key="1">
    <citation type="submission" date="2016-11" db="EMBL/GenBank/DDBJ databases">
        <authorList>
            <person name="Varghese N."/>
            <person name="Submissions S."/>
        </authorList>
    </citation>
    <scope>NUCLEOTIDE SEQUENCE [LARGE SCALE GENOMIC DNA]</scope>
    <source>
        <strain evidence="18">DSM 15807</strain>
    </source>
</reference>
<dbReference type="FunFam" id="1.10.287.130:FF:000001">
    <property type="entry name" value="Two-component sensor histidine kinase"/>
    <property type="match status" value="1"/>
</dbReference>
<dbReference type="InterPro" id="IPR005467">
    <property type="entry name" value="His_kinase_dom"/>
</dbReference>
<keyword evidence="13 14" id="KW-0472">Membrane</keyword>
<evidence type="ECO:0000259" key="16">
    <source>
        <dbReference type="PROSITE" id="PS50885"/>
    </source>
</evidence>
<dbReference type="CDD" id="cd00075">
    <property type="entry name" value="HATPase"/>
    <property type="match status" value="1"/>
</dbReference>
<dbReference type="GO" id="GO:0005524">
    <property type="term" value="F:ATP binding"/>
    <property type="evidence" value="ECO:0007669"/>
    <property type="project" value="UniProtKB-KW"/>
</dbReference>
<evidence type="ECO:0000256" key="9">
    <source>
        <dbReference type="ARBA" id="ARBA00022777"/>
    </source>
</evidence>
<evidence type="ECO:0000256" key="7">
    <source>
        <dbReference type="ARBA" id="ARBA00022692"/>
    </source>
</evidence>
<dbReference type="SMART" id="SM00388">
    <property type="entry name" value="HisKA"/>
    <property type="match status" value="1"/>
</dbReference>
<dbReference type="PRINTS" id="PR00344">
    <property type="entry name" value="BCTRLSENSOR"/>
</dbReference>
<feature type="domain" description="Histidine kinase" evidence="15">
    <location>
        <begin position="216"/>
        <end position="412"/>
    </location>
</feature>
<evidence type="ECO:0000259" key="15">
    <source>
        <dbReference type="PROSITE" id="PS50109"/>
    </source>
</evidence>
<dbReference type="OrthoDB" id="9796330at2"/>
<evidence type="ECO:0000256" key="8">
    <source>
        <dbReference type="ARBA" id="ARBA00022741"/>
    </source>
</evidence>
<dbReference type="InterPro" id="IPR003594">
    <property type="entry name" value="HATPase_dom"/>
</dbReference>
<dbReference type="Gene3D" id="1.10.287.130">
    <property type="match status" value="1"/>
</dbReference>
<keyword evidence="7 14" id="KW-0812">Transmembrane</keyword>
<accession>A0A1M5RS59</accession>
<dbReference type="Proteomes" id="UP000242592">
    <property type="component" value="Unassembled WGS sequence"/>
</dbReference>
<sequence>MSLTSKITYLTTLIVAIVLSIVLITFYFSIRTVAINSIKNDLRESATFLNKHGFGTMERIMRGMFLQNSKRDFYLIYNGEVLSDPYNLGYLDIKMSGLQKIGDRTFYFLKINEKMIVAKDITPIMRFLNDIRMRFFLIYILAVSLTSFLTYIVSKNSMKHLKNFVTELANIKGNDLGFRFIKPNTNDEIDELVEKFNELMDRVEKNYKLQEEFVSNVSHELKTPIANLIGYSEMLRRWGYKDKTILEESVESIRETAYKMKELIENMLLLSKNYQLTTEKIDMRPLTEKIVKLKEKQYNVKISLSGNGTIIANKEALERIISNLLENAILHGKPPYEIKLSENKIEIIDHGPGISKEEQEKIFERFYKSRSSKGHGLGLFLVKQLCNQMNLKISIESKNGYTKFEIREDSHEK</sequence>
<organism evidence="17 18">
    <name type="scientific">Thermosipho atlanticus DSM 15807</name>
    <dbReference type="NCBI Taxonomy" id="1123380"/>
    <lineage>
        <taxon>Bacteria</taxon>
        <taxon>Thermotogati</taxon>
        <taxon>Thermotogota</taxon>
        <taxon>Thermotogae</taxon>
        <taxon>Thermotogales</taxon>
        <taxon>Fervidobacteriaceae</taxon>
        <taxon>Thermosipho</taxon>
    </lineage>
</organism>
<feature type="transmembrane region" description="Helical" evidence="14">
    <location>
        <begin position="6"/>
        <end position="30"/>
    </location>
</feature>
<dbReference type="Gene3D" id="6.10.340.10">
    <property type="match status" value="1"/>
</dbReference>
<evidence type="ECO:0000256" key="5">
    <source>
        <dbReference type="ARBA" id="ARBA00022553"/>
    </source>
</evidence>
<evidence type="ECO:0000256" key="13">
    <source>
        <dbReference type="ARBA" id="ARBA00023136"/>
    </source>
</evidence>
<keyword evidence="10" id="KW-0067">ATP-binding</keyword>
<dbReference type="EC" id="2.7.13.3" evidence="3"/>
<dbReference type="PROSITE" id="PS50885">
    <property type="entry name" value="HAMP"/>
    <property type="match status" value="1"/>
</dbReference>
<dbReference type="SUPFAM" id="SSF55874">
    <property type="entry name" value="ATPase domain of HSP90 chaperone/DNA topoisomerase II/histidine kinase"/>
    <property type="match status" value="1"/>
</dbReference>
<feature type="domain" description="HAMP" evidence="16">
    <location>
        <begin position="155"/>
        <end position="208"/>
    </location>
</feature>
<evidence type="ECO:0000256" key="10">
    <source>
        <dbReference type="ARBA" id="ARBA00022840"/>
    </source>
</evidence>
<keyword evidence="8" id="KW-0547">Nucleotide-binding</keyword>
<evidence type="ECO:0000256" key="12">
    <source>
        <dbReference type="ARBA" id="ARBA00023012"/>
    </source>
</evidence>
<dbReference type="STRING" id="1123380.SAMN02745199_0590"/>
<protein>
    <recommendedName>
        <fullName evidence="3">histidine kinase</fullName>
        <ecNumber evidence="3">2.7.13.3</ecNumber>
    </recommendedName>
</protein>
<evidence type="ECO:0000313" key="18">
    <source>
        <dbReference type="Proteomes" id="UP000242592"/>
    </source>
</evidence>
<keyword evidence="12" id="KW-0902">Two-component regulatory system</keyword>
<dbReference type="SUPFAM" id="SSF47384">
    <property type="entry name" value="Homodimeric domain of signal transducing histidine kinase"/>
    <property type="match status" value="1"/>
</dbReference>
<evidence type="ECO:0000256" key="4">
    <source>
        <dbReference type="ARBA" id="ARBA00022475"/>
    </source>
</evidence>
<evidence type="ECO:0000256" key="3">
    <source>
        <dbReference type="ARBA" id="ARBA00012438"/>
    </source>
</evidence>
<dbReference type="GO" id="GO:0000155">
    <property type="term" value="F:phosphorelay sensor kinase activity"/>
    <property type="evidence" value="ECO:0007669"/>
    <property type="project" value="InterPro"/>
</dbReference>
<evidence type="ECO:0000313" key="17">
    <source>
        <dbReference type="EMBL" id="SHH29105.1"/>
    </source>
</evidence>
<evidence type="ECO:0000256" key="2">
    <source>
        <dbReference type="ARBA" id="ARBA00004651"/>
    </source>
</evidence>
<dbReference type="InterPro" id="IPR004358">
    <property type="entry name" value="Sig_transdc_His_kin-like_C"/>
</dbReference>
<evidence type="ECO:0000256" key="14">
    <source>
        <dbReference type="SAM" id="Phobius"/>
    </source>
</evidence>
<evidence type="ECO:0000256" key="11">
    <source>
        <dbReference type="ARBA" id="ARBA00022989"/>
    </source>
</evidence>
<comment type="catalytic activity">
    <reaction evidence="1">
        <text>ATP + protein L-histidine = ADP + protein N-phospho-L-histidine.</text>
        <dbReference type="EC" id="2.7.13.3"/>
    </reaction>
</comment>
<proteinExistence type="predicted"/>
<dbReference type="InterPro" id="IPR036890">
    <property type="entry name" value="HATPase_C_sf"/>
</dbReference>
<dbReference type="GO" id="GO:0005886">
    <property type="term" value="C:plasma membrane"/>
    <property type="evidence" value="ECO:0007669"/>
    <property type="project" value="UniProtKB-SubCell"/>
</dbReference>
<dbReference type="PROSITE" id="PS50109">
    <property type="entry name" value="HIS_KIN"/>
    <property type="match status" value="1"/>
</dbReference>
<dbReference type="InterPro" id="IPR003660">
    <property type="entry name" value="HAMP_dom"/>
</dbReference>
<keyword evidence="4" id="KW-1003">Cell membrane</keyword>
<dbReference type="Pfam" id="PF00512">
    <property type="entry name" value="HisKA"/>
    <property type="match status" value="1"/>
</dbReference>
<dbReference type="AlphaFoldDB" id="A0A1M5RS59"/>
<dbReference type="SMART" id="SM00387">
    <property type="entry name" value="HATPase_c"/>
    <property type="match status" value="1"/>
</dbReference>
<dbReference type="RefSeq" id="WP_073072004.1">
    <property type="nucleotide sequence ID" value="NZ_FQXN01000002.1"/>
</dbReference>
<dbReference type="Pfam" id="PF02518">
    <property type="entry name" value="HATPase_c"/>
    <property type="match status" value="1"/>
</dbReference>
<dbReference type="Gene3D" id="3.30.565.10">
    <property type="entry name" value="Histidine kinase-like ATPase, C-terminal domain"/>
    <property type="match status" value="1"/>
</dbReference>
<keyword evidence="11 14" id="KW-1133">Transmembrane helix</keyword>
<dbReference type="CDD" id="cd00082">
    <property type="entry name" value="HisKA"/>
    <property type="match status" value="1"/>
</dbReference>
<name>A0A1M5RS59_9BACT</name>
<keyword evidence="6" id="KW-0808">Transferase</keyword>
<dbReference type="InterPro" id="IPR003661">
    <property type="entry name" value="HisK_dim/P_dom"/>
</dbReference>